<feature type="region of interest" description="Disordered" evidence="1">
    <location>
        <begin position="14"/>
        <end position="33"/>
    </location>
</feature>
<dbReference type="GO" id="GO:0005794">
    <property type="term" value="C:Golgi apparatus"/>
    <property type="evidence" value="ECO:0007669"/>
    <property type="project" value="TreeGrafter"/>
</dbReference>
<dbReference type="InterPro" id="IPR005069">
    <property type="entry name" value="Nucl-diP-sugar_transferase"/>
</dbReference>
<dbReference type="PANTHER" id="PTHR46936">
    <property type="entry name" value="ARABINOSYLTRANSFERASE XEG113"/>
    <property type="match status" value="1"/>
</dbReference>
<protein>
    <recommendedName>
        <fullName evidence="2">Nucleotide-diphospho-sugar transferase domain-containing protein</fullName>
    </recommendedName>
</protein>
<name>A0A7S3TP23_EMIHU</name>
<gene>
    <name evidence="3" type="ORF">EHUX00137_LOCUS41804</name>
</gene>
<dbReference type="EMBL" id="HBIR01053628">
    <property type="protein sequence ID" value="CAE0589992.1"/>
    <property type="molecule type" value="Transcribed_RNA"/>
</dbReference>
<proteinExistence type="predicted"/>
<evidence type="ECO:0000259" key="2">
    <source>
        <dbReference type="Pfam" id="PF03407"/>
    </source>
</evidence>
<organism evidence="3">
    <name type="scientific">Emiliania huxleyi</name>
    <name type="common">Coccolithophore</name>
    <name type="synonym">Pontosphaera huxleyi</name>
    <dbReference type="NCBI Taxonomy" id="2903"/>
    <lineage>
        <taxon>Eukaryota</taxon>
        <taxon>Haptista</taxon>
        <taxon>Haptophyta</taxon>
        <taxon>Prymnesiophyceae</taxon>
        <taxon>Isochrysidales</taxon>
        <taxon>Noelaerhabdaceae</taxon>
        <taxon>Emiliania</taxon>
    </lineage>
</organism>
<dbReference type="PANTHER" id="PTHR46936:SF1">
    <property type="entry name" value="ARABINOSYLTRANSFERASE XEG113"/>
    <property type="match status" value="1"/>
</dbReference>
<feature type="domain" description="Nucleotide-diphospho-sugar transferase" evidence="2">
    <location>
        <begin position="344"/>
        <end position="601"/>
    </location>
</feature>
<feature type="region of interest" description="Disordered" evidence="1">
    <location>
        <begin position="81"/>
        <end position="131"/>
    </location>
</feature>
<dbReference type="GO" id="GO:0052636">
    <property type="term" value="F:arabinosyltransferase activity"/>
    <property type="evidence" value="ECO:0007669"/>
    <property type="project" value="TreeGrafter"/>
</dbReference>
<accession>A0A7S3TP23</accession>
<dbReference type="InterPro" id="IPR053250">
    <property type="entry name" value="Glycosyltransferase_77"/>
</dbReference>
<dbReference type="Pfam" id="PF03407">
    <property type="entry name" value="Nucleotid_trans"/>
    <property type="match status" value="1"/>
</dbReference>
<evidence type="ECO:0000256" key="1">
    <source>
        <dbReference type="SAM" id="MobiDB-lite"/>
    </source>
</evidence>
<feature type="compositionally biased region" description="Low complexity" evidence="1">
    <location>
        <begin position="90"/>
        <end position="109"/>
    </location>
</feature>
<dbReference type="AlphaFoldDB" id="A0A7S3TP23"/>
<sequence>MCSFARKWPPEHAFSERAPTYSPHSTANSRHQDLSMKPVHGAAVAALGALALIGCGVRLTHFNGPATRRAAVQLVVEHEQPSRRLVPETQQPAAARQPVVAPKPRVPVTSAPPPPAALSPRAGGDTKGGKAGGDGLSADACLIAKWGGVWALEGPRRTRYHVDIPTPGCDQRSAEVEGDSLATFPKAHGGGPGYALGAKGSKVACLRRACAGPGLRKPALVEAPTPLQAPPNGWGLGPAPGWMEGSPLRFNSVARKAFAAGGSYEGMPPGQPLLLVFGGASVNDMLRNWALHVQRLALPYVVTCMDESLFTLAGNHGMPAAIFRGGSGEEASAGPGVVTTRWKYFRMDPRAFMTMGMLKVRFFLAFLRAGFDILCADLDVLWLRDPRPWVTGQVATSALISFADIVVSTDVTSDAAENDRASWGLAQELNTGMLLLRSSPGAAVVCEAWVDRMKQEMVSIEKLPKNMLQWWSNDQTFFNEVHMRATLDGFANPKATDAARRERAAEHLRSIDRRPARTAALDAALKRLGDMIAAGPAKAGELEDVRGLQFRSRIGCDGQHHSFAIGTFPYELFASGHTFFSQSLQLRRGFSPVAVHTTFQFCDTAEFAWGKRSRLRERLLWLVDPDSYYERVGPASEPQPEPTELEYSGFLHLDGALLDMSSWPRPYMRSEASAAIKVEGSRSFIDETLARKSDVHTMRDGPARHLLLDSFQRRLIHDALALARAMKRKLILPPLQCWSDRYWNALVRGRFPGVRADAQPLPFHCPFDHLFDNEKWAHSDAPIREHSFLDSHRVLDRDRNDSVRLVVRGAPAEARDHLGREPAVAARTLELSPGDDYAKAASALQQKGWGGAYVVKVGARSLELLCESLGSAKANAAFNKVVQRVLGIGEQIRYCDDADNRRWPGDARHPINCTWGFHRPPPLPEGSGGLLGVGASAPAACRTDAKEILAARFAEPERSWKGRGGESWSTQDRPGYLYHQYMNK</sequence>
<evidence type="ECO:0000313" key="3">
    <source>
        <dbReference type="EMBL" id="CAE0589992.1"/>
    </source>
</evidence>
<reference evidence="3" key="1">
    <citation type="submission" date="2021-01" db="EMBL/GenBank/DDBJ databases">
        <authorList>
            <person name="Corre E."/>
            <person name="Pelletier E."/>
            <person name="Niang G."/>
            <person name="Scheremetjew M."/>
            <person name="Finn R."/>
            <person name="Kale V."/>
            <person name="Holt S."/>
            <person name="Cochrane G."/>
            <person name="Meng A."/>
            <person name="Brown T."/>
            <person name="Cohen L."/>
        </authorList>
    </citation>
    <scope>NUCLEOTIDE SEQUENCE</scope>
    <source>
        <strain evidence="3">379</strain>
    </source>
</reference>